<accession>A0A6A4GWB6</accession>
<proteinExistence type="predicted"/>
<protein>
    <submittedName>
        <fullName evidence="1">Uncharacterized protein</fullName>
    </submittedName>
</protein>
<organism evidence="1 2">
    <name type="scientific">Gymnopus androsaceus JB14</name>
    <dbReference type="NCBI Taxonomy" id="1447944"/>
    <lineage>
        <taxon>Eukaryota</taxon>
        <taxon>Fungi</taxon>
        <taxon>Dikarya</taxon>
        <taxon>Basidiomycota</taxon>
        <taxon>Agaricomycotina</taxon>
        <taxon>Agaricomycetes</taxon>
        <taxon>Agaricomycetidae</taxon>
        <taxon>Agaricales</taxon>
        <taxon>Marasmiineae</taxon>
        <taxon>Omphalotaceae</taxon>
        <taxon>Gymnopus</taxon>
    </lineage>
</organism>
<keyword evidence="2" id="KW-1185">Reference proteome</keyword>
<evidence type="ECO:0000313" key="2">
    <source>
        <dbReference type="Proteomes" id="UP000799118"/>
    </source>
</evidence>
<dbReference type="Proteomes" id="UP000799118">
    <property type="component" value="Unassembled WGS sequence"/>
</dbReference>
<dbReference type="EMBL" id="ML769668">
    <property type="protein sequence ID" value="KAE9390152.1"/>
    <property type="molecule type" value="Genomic_DNA"/>
</dbReference>
<name>A0A6A4GWB6_9AGAR</name>
<sequence length="61" mass="7397">MFWDWESGKVVYWSTTDSLVAIVAEDSFYMLSLTVTAYEERLTSGVEWRLMMRVWRRRLKL</sequence>
<dbReference type="AlphaFoldDB" id="A0A6A4GWB6"/>
<evidence type="ECO:0000313" key="1">
    <source>
        <dbReference type="EMBL" id="KAE9390152.1"/>
    </source>
</evidence>
<gene>
    <name evidence="1" type="ORF">BT96DRAFT_926070</name>
</gene>
<feature type="non-terminal residue" evidence="1">
    <location>
        <position position="1"/>
    </location>
</feature>
<reference evidence="1" key="1">
    <citation type="journal article" date="2019" name="Environ. Microbiol.">
        <title>Fungal ecological strategies reflected in gene transcription - a case study of two litter decomposers.</title>
        <authorList>
            <person name="Barbi F."/>
            <person name="Kohler A."/>
            <person name="Barry K."/>
            <person name="Baskaran P."/>
            <person name="Daum C."/>
            <person name="Fauchery L."/>
            <person name="Ihrmark K."/>
            <person name="Kuo A."/>
            <person name="LaButti K."/>
            <person name="Lipzen A."/>
            <person name="Morin E."/>
            <person name="Grigoriev I.V."/>
            <person name="Henrissat B."/>
            <person name="Lindahl B."/>
            <person name="Martin F."/>
        </authorList>
    </citation>
    <scope>NUCLEOTIDE SEQUENCE</scope>
    <source>
        <strain evidence="1">JB14</strain>
    </source>
</reference>